<dbReference type="OrthoDB" id="128729at2"/>
<feature type="domain" description="HTTM-like" evidence="6">
    <location>
        <begin position="1"/>
        <end position="266"/>
    </location>
</feature>
<protein>
    <recommendedName>
        <fullName evidence="6">HTTM-like domain-containing protein</fullName>
    </recommendedName>
</protein>
<feature type="transmembrane region" description="Helical" evidence="5">
    <location>
        <begin position="232"/>
        <end position="256"/>
    </location>
</feature>
<evidence type="ECO:0000259" key="6">
    <source>
        <dbReference type="SMART" id="SM00752"/>
    </source>
</evidence>
<dbReference type="AlphaFoldDB" id="A0A9X0HJN6"/>
<dbReference type="Proteomes" id="UP000054223">
    <property type="component" value="Unassembled WGS sequence"/>
</dbReference>
<keyword evidence="4 5" id="KW-0472">Membrane</keyword>
<gene>
    <name evidence="7" type="ORF">ASU33_06690</name>
</gene>
<keyword evidence="8" id="KW-1185">Reference proteome</keyword>
<dbReference type="GO" id="GO:0012505">
    <property type="term" value="C:endomembrane system"/>
    <property type="evidence" value="ECO:0007669"/>
    <property type="project" value="UniProtKB-SubCell"/>
</dbReference>
<dbReference type="EMBL" id="LNAL01000008">
    <property type="protein sequence ID" value="KUG07135.1"/>
    <property type="molecule type" value="Genomic_DNA"/>
</dbReference>
<feature type="transmembrane region" description="Helical" evidence="5">
    <location>
        <begin position="174"/>
        <end position="193"/>
    </location>
</feature>
<dbReference type="PANTHER" id="PTHR39535:SF2">
    <property type="entry name" value="HTTM DOMAIN-CONTAINING PROTEIN"/>
    <property type="match status" value="1"/>
</dbReference>
<feature type="transmembrane region" description="Helical" evidence="5">
    <location>
        <begin position="57"/>
        <end position="78"/>
    </location>
</feature>
<evidence type="ECO:0000256" key="4">
    <source>
        <dbReference type="ARBA" id="ARBA00023136"/>
    </source>
</evidence>
<reference evidence="7 8" key="1">
    <citation type="submission" date="2015-11" db="EMBL/GenBank/DDBJ databases">
        <title>Solirubrum puertoriconensis gen. nov. an environmental bacteria isolated in Puerto Rico.</title>
        <authorList>
            <person name="Cuebas-Irizarry M.F."/>
            <person name="Montalvo-Rodriguez R."/>
        </authorList>
    </citation>
    <scope>NUCLEOTIDE SEQUENCE [LARGE SCALE GENOMIC DNA]</scope>
    <source>
        <strain evidence="7 8">MC1A</strain>
    </source>
</reference>
<feature type="transmembrane region" description="Helical" evidence="5">
    <location>
        <begin position="205"/>
        <end position="226"/>
    </location>
</feature>
<keyword evidence="3 5" id="KW-1133">Transmembrane helix</keyword>
<evidence type="ECO:0000256" key="1">
    <source>
        <dbReference type="ARBA" id="ARBA00004127"/>
    </source>
</evidence>
<evidence type="ECO:0000313" key="8">
    <source>
        <dbReference type="Proteomes" id="UP000054223"/>
    </source>
</evidence>
<keyword evidence="2 5" id="KW-0812">Transmembrane</keyword>
<sequence>MALMRMAVAAVILLDLGIRSTDLEAHYTNLGVLPLHVLFERAWNPYEFSIHNMSGLWQVQALLFLAAAGFAVGLLLGWRTKLMTVLSWVMLVSLQNRNPMIAQGGDDLLRMLLFWGIFLPWGRMWSKDAESQPAPDDYTHFSAATVAYVVQIALVYICTAFLKSAPEWTTEGTAIYYALSLDQVLMPGGRLLYPHYELMRWLTHLTYYTELLLPILLFIPVGTAFFRTLFVVVLFGFHAGISLTLFVGLFFIINFASLMGLLPKPVLNWLECKLGPATQRCSGYLGSLRQRLPAWQLPLQVQLQATWQPRARKPRLEILPMLGETVLYVLVGYTIWWNLDGIIAPKYTMSEPLRWFGYQFRTDQHWGMFAPAVFKDDGWYILEGQATNGRTYDLYRNGRPVNYEKPYSVMALHKNDRWRKYSENYLFVDNSWMRPYYCNYMLRIWHLNPRNPQLKRLDVVYMKEVSLPNYKVSEPKREVLCSCEY</sequence>
<evidence type="ECO:0000256" key="5">
    <source>
        <dbReference type="SAM" id="Phobius"/>
    </source>
</evidence>
<dbReference type="PANTHER" id="PTHR39535">
    <property type="entry name" value="SPORULATION-DELAYING PROTEIN SDPB"/>
    <property type="match status" value="1"/>
</dbReference>
<feature type="transmembrane region" description="Helical" evidence="5">
    <location>
        <begin position="138"/>
        <end position="162"/>
    </location>
</feature>
<evidence type="ECO:0000256" key="2">
    <source>
        <dbReference type="ARBA" id="ARBA00022692"/>
    </source>
</evidence>
<organism evidence="7 8">
    <name type="scientific">Solirubrum puertoriconensis</name>
    <dbReference type="NCBI Taxonomy" id="1751427"/>
    <lineage>
        <taxon>Bacteria</taxon>
        <taxon>Pseudomonadati</taxon>
        <taxon>Bacteroidota</taxon>
        <taxon>Cytophagia</taxon>
        <taxon>Cytophagales</taxon>
    </lineage>
</organism>
<comment type="subcellular location">
    <subcellularLocation>
        <location evidence="1">Endomembrane system</location>
        <topology evidence="1">Multi-pass membrane protein</topology>
    </subcellularLocation>
</comment>
<dbReference type="SMART" id="SM00752">
    <property type="entry name" value="HTTM"/>
    <property type="match status" value="1"/>
</dbReference>
<dbReference type="InterPro" id="IPR011020">
    <property type="entry name" value="HTTM-like"/>
</dbReference>
<dbReference type="InterPro" id="IPR052964">
    <property type="entry name" value="Sporulation_signal_mat"/>
</dbReference>
<proteinExistence type="predicted"/>
<evidence type="ECO:0000313" key="7">
    <source>
        <dbReference type="EMBL" id="KUG07135.1"/>
    </source>
</evidence>
<name>A0A9X0HJN6_SOLP1</name>
<comment type="caution">
    <text evidence="7">The sequence shown here is derived from an EMBL/GenBank/DDBJ whole genome shotgun (WGS) entry which is preliminary data.</text>
</comment>
<accession>A0A9X0HJN6</accession>
<evidence type="ECO:0000256" key="3">
    <source>
        <dbReference type="ARBA" id="ARBA00022989"/>
    </source>
</evidence>
<feature type="transmembrane region" description="Helical" evidence="5">
    <location>
        <begin position="108"/>
        <end position="126"/>
    </location>
</feature>